<dbReference type="AlphaFoldDB" id="A0A9P1FHB5"/>
<evidence type="ECO:0000313" key="3">
    <source>
        <dbReference type="Proteomes" id="UP001152797"/>
    </source>
</evidence>
<dbReference type="EMBL" id="CAMXCT020000236">
    <property type="protein sequence ID" value="CAL1129371.1"/>
    <property type="molecule type" value="Genomic_DNA"/>
</dbReference>
<organism evidence="1">
    <name type="scientific">Cladocopium goreaui</name>
    <dbReference type="NCBI Taxonomy" id="2562237"/>
    <lineage>
        <taxon>Eukaryota</taxon>
        <taxon>Sar</taxon>
        <taxon>Alveolata</taxon>
        <taxon>Dinophyceae</taxon>
        <taxon>Suessiales</taxon>
        <taxon>Symbiodiniaceae</taxon>
        <taxon>Cladocopium</taxon>
    </lineage>
</organism>
<dbReference type="Proteomes" id="UP001152797">
    <property type="component" value="Unassembled WGS sequence"/>
</dbReference>
<protein>
    <submittedName>
        <fullName evidence="2">Stress-associated endoplasmic reticulum protein</fullName>
    </submittedName>
</protein>
<sequence length="122" mass="13729">MSTLMRSRCRSTALQAVFCAAWTLSSRALLRGQLFAMPTGGADGEVQDYEAAFQKRFQQVKKQEAEAPKQRARKVKKEPSAPAWWAFWENRAGAEGQGKNFLSPSEWNYLVVLVFMALSPRA</sequence>
<dbReference type="EMBL" id="CAMXCT030000236">
    <property type="protein sequence ID" value="CAL4763308.1"/>
    <property type="molecule type" value="Genomic_DNA"/>
</dbReference>
<comment type="caution">
    <text evidence="1">The sequence shown here is derived from an EMBL/GenBank/DDBJ whole genome shotgun (WGS) entry which is preliminary data.</text>
</comment>
<reference evidence="1" key="1">
    <citation type="submission" date="2022-10" db="EMBL/GenBank/DDBJ databases">
        <authorList>
            <person name="Chen Y."/>
            <person name="Dougan E. K."/>
            <person name="Chan C."/>
            <person name="Rhodes N."/>
            <person name="Thang M."/>
        </authorList>
    </citation>
    <scope>NUCLEOTIDE SEQUENCE</scope>
</reference>
<proteinExistence type="predicted"/>
<accession>A0A9P1FHB5</accession>
<gene>
    <name evidence="1" type="ORF">C1SCF055_LOCUS4256</name>
</gene>
<dbReference type="EMBL" id="CAMXCT010000236">
    <property type="protein sequence ID" value="CAI3975996.1"/>
    <property type="molecule type" value="Genomic_DNA"/>
</dbReference>
<evidence type="ECO:0000313" key="1">
    <source>
        <dbReference type="EMBL" id="CAI3975996.1"/>
    </source>
</evidence>
<keyword evidence="3" id="KW-1185">Reference proteome</keyword>
<evidence type="ECO:0000313" key="2">
    <source>
        <dbReference type="EMBL" id="CAL4763308.1"/>
    </source>
</evidence>
<name>A0A9P1FHB5_9DINO</name>
<reference evidence="2 3" key="2">
    <citation type="submission" date="2024-05" db="EMBL/GenBank/DDBJ databases">
        <authorList>
            <person name="Chen Y."/>
            <person name="Shah S."/>
            <person name="Dougan E. K."/>
            <person name="Thang M."/>
            <person name="Chan C."/>
        </authorList>
    </citation>
    <scope>NUCLEOTIDE SEQUENCE [LARGE SCALE GENOMIC DNA]</scope>
</reference>